<feature type="transmembrane region" description="Helical" evidence="1">
    <location>
        <begin position="46"/>
        <end position="67"/>
    </location>
</feature>
<proteinExistence type="predicted"/>
<comment type="caution">
    <text evidence="2">The sequence shown here is derived from an EMBL/GenBank/DDBJ whole genome shotgun (WGS) entry which is preliminary data.</text>
</comment>
<evidence type="ECO:0000313" key="3">
    <source>
        <dbReference type="Proteomes" id="UP001589810"/>
    </source>
</evidence>
<evidence type="ECO:0000313" key="2">
    <source>
        <dbReference type="EMBL" id="MFC0548865.1"/>
    </source>
</evidence>
<dbReference type="EMBL" id="JBHLUD010000020">
    <property type="protein sequence ID" value="MFC0548865.1"/>
    <property type="molecule type" value="Genomic_DNA"/>
</dbReference>
<keyword evidence="1" id="KW-1133">Transmembrane helix</keyword>
<name>A0ABV6N9X5_9PSEU</name>
<dbReference type="Proteomes" id="UP001589810">
    <property type="component" value="Unassembled WGS sequence"/>
</dbReference>
<protein>
    <submittedName>
        <fullName evidence="2">Uncharacterized protein</fullName>
    </submittedName>
</protein>
<sequence length="70" mass="7221">MNSSDMSLMFAGTLVLGVLLLIAVVRMLGRILSSVHDLLGTAGRAVAVMVFASTVCGVLLTTMVLSMGHA</sequence>
<evidence type="ECO:0000256" key="1">
    <source>
        <dbReference type="SAM" id="Phobius"/>
    </source>
</evidence>
<organism evidence="2 3">
    <name type="scientific">Kutzneria chonburiensis</name>
    <dbReference type="NCBI Taxonomy" id="1483604"/>
    <lineage>
        <taxon>Bacteria</taxon>
        <taxon>Bacillati</taxon>
        <taxon>Actinomycetota</taxon>
        <taxon>Actinomycetes</taxon>
        <taxon>Pseudonocardiales</taxon>
        <taxon>Pseudonocardiaceae</taxon>
        <taxon>Kutzneria</taxon>
    </lineage>
</organism>
<keyword evidence="1" id="KW-0812">Transmembrane</keyword>
<dbReference type="RefSeq" id="WP_273940546.1">
    <property type="nucleotide sequence ID" value="NZ_CP097263.1"/>
</dbReference>
<feature type="transmembrane region" description="Helical" evidence="1">
    <location>
        <begin position="6"/>
        <end position="25"/>
    </location>
</feature>
<gene>
    <name evidence="2" type="ORF">ACFFH7_45665</name>
</gene>
<keyword evidence="3" id="KW-1185">Reference proteome</keyword>
<keyword evidence="1" id="KW-0472">Membrane</keyword>
<reference evidence="2 3" key="1">
    <citation type="submission" date="2024-09" db="EMBL/GenBank/DDBJ databases">
        <authorList>
            <person name="Sun Q."/>
            <person name="Mori K."/>
        </authorList>
    </citation>
    <scope>NUCLEOTIDE SEQUENCE [LARGE SCALE GENOMIC DNA]</scope>
    <source>
        <strain evidence="2 3">TBRC 1432</strain>
    </source>
</reference>
<accession>A0ABV6N9X5</accession>